<evidence type="ECO:0000256" key="11">
    <source>
        <dbReference type="RuleBase" id="RU000591"/>
    </source>
</evidence>
<feature type="binding site" evidence="9">
    <location>
        <begin position="363"/>
        <end position="370"/>
    </location>
    <ligand>
        <name>ATP</name>
        <dbReference type="ChEBI" id="CHEBI:30616"/>
    </ligand>
</feature>
<dbReference type="GO" id="GO:0004252">
    <property type="term" value="F:serine-type endopeptidase activity"/>
    <property type="evidence" value="ECO:0007669"/>
    <property type="project" value="UniProtKB-UniRule"/>
</dbReference>
<reference evidence="14 15" key="1">
    <citation type="submission" date="2020-06" db="EMBL/GenBank/DDBJ databases">
        <title>High-quality draft genome of sulfate reducer Desulfobacter latus type strain AcrS2 isolated from marine sediment.</title>
        <authorList>
            <person name="Hoppe M."/>
            <person name="Larsen C.K."/>
            <person name="Marshall I.P.G."/>
            <person name="Schramm A."/>
            <person name="Marietou A.G."/>
        </authorList>
    </citation>
    <scope>NUCLEOTIDE SEQUENCE [LARGE SCALE GENOMIC DNA]</scope>
    <source>
        <strain evidence="14 15">AcRS2</strain>
    </source>
</reference>
<dbReference type="PROSITE" id="PS51787">
    <property type="entry name" value="LON_N"/>
    <property type="match status" value="1"/>
</dbReference>
<dbReference type="PANTHER" id="PTHR10046">
    <property type="entry name" value="ATP DEPENDENT LON PROTEASE FAMILY MEMBER"/>
    <property type="match status" value="1"/>
</dbReference>
<evidence type="ECO:0000256" key="8">
    <source>
        <dbReference type="PIRSR" id="PIRSR001174-1"/>
    </source>
</evidence>
<dbReference type="Gene3D" id="1.20.58.1480">
    <property type="match status" value="1"/>
</dbReference>
<dbReference type="Gene3D" id="1.20.5.5270">
    <property type="match status" value="1"/>
</dbReference>
<dbReference type="Gene3D" id="3.30.230.10">
    <property type="match status" value="1"/>
</dbReference>
<dbReference type="InterPro" id="IPR008268">
    <property type="entry name" value="Peptidase_S16_AS"/>
</dbReference>
<dbReference type="RefSeq" id="WP_178367496.1">
    <property type="nucleotide sequence ID" value="NZ_JACADJ010000056.1"/>
</dbReference>
<comment type="catalytic activity">
    <reaction evidence="6 7 10">
        <text>Hydrolysis of proteins in presence of ATP.</text>
        <dbReference type="EC" id="3.4.21.53"/>
    </reaction>
</comment>
<feature type="active site" evidence="8 10">
    <location>
        <position position="729"/>
    </location>
</feature>
<keyword evidence="3 7" id="KW-0378">Hydrolase</keyword>
<evidence type="ECO:0000256" key="6">
    <source>
        <dbReference type="ARBA" id="ARBA00050665"/>
    </source>
</evidence>
<dbReference type="Proteomes" id="UP000553343">
    <property type="component" value="Unassembled WGS sequence"/>
</dbReference>
<dbReference type="Pfam" id="PF22667">
    <property type="entry name" value="Lon_lid"/>
    <property type="match status" value="1"/>
</dbReference>
<dbReference type="GO" id="GO:0005737">
    <property type="term" value="C:cytoplasm"/>
    <property type="evidence" value="ECO:0007669"/>
    <property type="project" value="UniProtKB-SubCell"/>
</dbReference>
<dbReference type="InterPro" id="IPR046336">
    <property type="entry name" value="Lon_prtase_N_sf"/>
</dbReference>
<dbReference type="Gene3D" id="1.10.8.60">
    <property type="match status" value="1"/>
</dbReference>
<evidence type="ECO:0000313" key="14">
    <source>
        <dbReference type="EMBL" id="NWH06041.1"/>
    </source>
</evidence>
<evidence type="ECO:0000256" key="1">
    <source>
        <dbReference type="ARBA" id="ARBA00022670"/>
    </source>
</evidence>
<dbReference type="FunFam" id="3.40.50.300:FF:000021">
    <property type="entry name" value="Lon protease homolog"/>
    <property type="match status" value="1"/>
</dbReference>
<comment type="similarity">
    <text evidence="7 10 11">Belongs to the peptidase S16 family.</text>
</comment>
<dbReference type="EMBL" id="JACADJ010000056">
    <property type="protein sequence ID" value="NWH06041.1"/>
    <property type="molecule type" value="Genomic_DNA"/>
</dbReference>
<dbReference type="GO" id="GO:0016887">
    <property type="term" value="F:ATP hydrolysis activity"/>
    <property type="evidence" value="ECO:0007669"/>
    <property type="project" value="InterPro"/>
</dbReference>
<dbReference type="GO" id="GO:0004176">
    <property type="term" value="F:ATP-dependent peptidase activity"/>
    <property type="evidence" value="ECO:0007669"/>
    <property type="project" value="UniProtKB-UniRule"/>
</dbReference>
<organism evidence="14 15">
    <name type="scientific">Desulfobacter latus</name>
    <dbReference type="NCBI Taxonomy" id="2292"/>
    <lineage>
        <taxon>Bacteria</taxon>
        <taxon>Pseudomonadati</taxon>
        <taxon>Thermodesulfobacteriota</taxon>
        <taxon>Desulfobacteria</taxon>
        <taxon>Desulfobacterales</taxon>
        <taxon>Desulfobacteraceae</taxon>
        <taxon>Desulfobacter</taxon>
    </lineage>
</organism>
<evidence type="ECO:0000256" key="10">
    <source>
        <dbReference type="PROSITE-ProRule" id="PRU01122"/>
    </source>
</evidence>
<evidence type="ECO:0000256" key="9">
    <source>
        <dbReference type="PIRSR" id="PIRSR001174-2"/>
    </source>
</evidence>
<keyword evidence="15" id="KW-1185">Reference proteome</keyword>
<evidence type="ECO:0000313" key="15">
    <source>
        <dbReference type="Proteomes" id="UP000553343"/>
    </source>
</evidence>
<proteinExistence type="inferred from homology"/>
<evidence type="ECO:0000256" key="5">
    <source>
        <dbReference type="ARBA" id="ARBA00022840"/>
    </source>
</evidence>
<protein>
    <recommendedName>
        <fullName evidence="7">Lon protease</fullName>
        <ecNumber evidence="7">3.4.21.53</ecNumber>
    </recommendedName>
</protein>
<evidence type="ECO:0000259" key="13">
    <source>
        <dbReference type="PROSITE" id="PS51787"/>
    </source>
</evidence>
<dbReference type="SUPFAM" id="SSF52540">
    <property type="entry name" value="P-loop containing nucleoside triphosphate hydrolases"/>
    <property type="match status" value="1"/>
</dbReference>
<comment type="subcellular location">
    <subcellularLocation>
        <location evidence="7">Cytoplasm</location>
    </subcellularLocation>
</comment>
<name>A0A850T4M4_9BACT</name>
<dbReference type="SUPFAM" id="SSF88697">
    <property type="entry name" value="PUA domain-like"/>
    <property type="match status" value="1"/>
</dbReference>
<dbReference type="PROSITE" id="PS51786">
    <property type="entry name" value="LON_PROTEOLYTIC"/>
    <property type="match status" value="1"/>
</dbReference>
<dbReference type="Gene3D" id="2.30.130.40">
    <property type="entry name" value="LON domain-like"/>
    <property type="match status" value="1"/>
</dbReference>
<dbReference type="InterPro" id="IPR008269">
    <property type="entry name" value="Lon_proteolytic"/>
</dbReference>
<dbReference type="InterPro" id="IPR027417">
    <property type="entry name" value="P-loop_NTPase"/>
</dbReference>
<comment type="subunit">
    <text evidence="7">Homohexamer. Organized in a ring with a central cavity.</text>
</comment>
<sequence length="806" mass="89702">MNSDSLNKEMMVIPITQTVLFPESNAQIRVSHDLARQLKQRIEKGETMAVALSAKEGFDADHVDTDNLFSMGTLIFFDSLISRRGHDILYAKVHSRVAVESVRTDHRTTEDAIIARVVPAKEHIDIDPGDQDRMLAYIKEIAYEISAHFKGSESYIKDIEKINSIQGILGYLMPNIPVSVKEKQHLLEMDSLKQKGIAFMDMLLQHKESITLQIEMAQKFSDQANKNYRKAFLKEQLKNIQEELNEDDPDHNPEGKGKKDYAHLIKAANMPEDVEQTALDELEKLNEQGQGSHEINIIKNYLDLLVALPWAATEETDIDIKDASGLLDAHHYGQEKIKERIIQHLSVMKLKKEKQGSILLLVGPPGTGKTSLGKGIAEALQREYVRISLGGVRDEAEIRGHRRTYVGALPGRIIQGMKKAGKKNPVFVLDEVDKLVSAFHGDPSSALLEVLDPEQNNTFSDHYLEVPYDLSDVFFVATANDKSSIPAPLLDRMEVIELSGYTADEKFHIGKDFLMKLVLEAHGIETHQLEIDDNAFRTIIDKYTLEAGVRALRGQLAKVARVASQRIVSGDTELPFQVSCDMLEDILGRPVIRHDMAQEKNQPGVVTGLAWTPMGGEILFIEATHMPGTGKLTLTGRLGDVMKESAAISLSLFRSRLAFTLPDFEFDKKDLHIHIPAGSLPKDGPSAGAAMFAAITSLIMGRKIDPKLAMTGEITLRGHVLPVGGIKEKVLAARRAGIRKILLPRENEKDLKDIPDNVKEELEFKTIDTVEDLIKETLGLELPKPEALMLGTLKLFPASGGTFFRI</sequence>
<evidence type="ECO:0000256" key="7">
    <source>
        <dbReference type="PIRNR" id="PIRNR001174"/>
    </source>
</evidence>
<accession>A0A850T4M4</accession>
<dbReference type="PIRSF" id="PIRSF001174">
    <property type="entry name" value="Lon_proteas"/>
    <property type="match status" value="1"/>
</dbReference>
<dbReference type="PROSITE" id="PS01046">
    <property type="entry name" value="LON_SER"/>
    <property type="match status" value="1"/>
</dbReference>
<keyword evidence="5 7" id="KW-0067">ATP-binding</keyword>
<dbReference type="Gene3D" id="3.40.50.300">
    <property type="entry name" value="P-loop containing nucleotide triphosphate hydrolases"/>
    <property type="match status" value="1"/>
</dbReference>
<dbReference type="InterPro" id="IPR015947">
    <property type="entry name" value="PUA-like_sf"/>
</dbReference>
<dbReference type="InterPro" id="IPR054594">
    <property type="entry name" value="Lon_lid"/>
</dbReference>
<dbReference type="SMART" id="SM00464">
    <property type="entry name" value="LON"/>
    <property type="match status" value="1"/>
</dbReference>
<dbReference type="InterPro" id="IPR020568">
    <property type="entry name" value="Ribosomal_Su5_D2-typ_SF"/>
</dbReference>
<dbReference type="CDD" id="cd19500">
    <property type="entry name" value="RecA-like_Lon"/>
    <property type="match status" value="1"/>
</dbReference>
<feature type="domain" description="Lon N-terminal" evidence="13">
    <location>
        <begin position="10"/>
        <end position="207"/>
    </location>
</feature>
<feature type="domain" description="Lon proteolytic" evidence="12">
    <location>
        <begin position="600"/>
        <end position="780"/>
    </location>
</feature>
<dbReference type="InterPro" id="IPR003111">
    <property type="entry name" value="Lon_prtase_N"/>
</dbReference>
<evidence type="ECO:0000256" key="3">
    <source>
        <dbReference type="ARBA" id="ARBA00022801"/>
    </source>
</evidence>
<dbReference type="GO" id="GO:0006508">
    <property type="term" value="P:proteolysis"/>
    <property type="evidence" value="ECO:0007669"/>
    <property type="project" value="UniProtKB-KW"/>
</dbReference>
<gene>
    <name evidence="14" type="primary">lon</name>
    <name evidence="14" type="ORF">HXW94_13765</name>
</gene>
<dbReference type="AlphaFoldDB" id="A0A850T4M4"/>
<evidence type="ECO:0000259" key="12">
    <source>
        <dbReference type="PROSITE" id="PS51786"/>
    </source>
</evidence>
<dbReference type="GO" id="GO:0030163">
    <property type="term" value="P:protein catabolic process"/>
    <property type="evidence" value="ECO:0007669"/>
    <property type="project" value="InterPro"/>
</dbReference>
<dbReference type="SUPFAM" id="SSF54211">
    <property type="entry name" value="Ribosomal protein S5 domain 2-like"/>
    <property type="match status" value="1"/>
</dbReference>
<feature type="active site" evidence="8 10">
    <location>
        <position position="686"/>
    </location>
</feature>
<dbReference type="GO" id="GO:0005524">
    <property type="term" value="F:ATP binding"/>
    <property type="evidence" value="ECO:0007669"/>
    <property type="project" value="UniProtKB-KW"/>
</dbReference>
<dbReference type="InterPro" id="IPR004815">
    <property type="entry name" value="Lon_bac/euk-typ"/>
</dbReference>
<keyword evidence="4 7" id="KW-0720">Serine protease</keyword>
<dbReference type="Pfam" id="PF00004">
    <property type="entry name" value="AAA"/>
    <property type="match status" value="1"/>
</dbReference>
<dbReference type="NCBIfam" id="TIGR00763">
    <property type="entry name" value="lon"/>
    <property type="match status" value="1"/>
</dbReference>
<dbReference type="Pfam" id="PF02190">
    <property type="entry name" value="LON_substr_bdg"/>
    <property type="match status" value="1"/>
</dbReference>
<dbReference type="InterPro" id="IPR027065">
    <property type="entry name" value="Lon_Prtase"/>
</dbReference>
<keyword evidence="2 7" id="KW-0547">Nucleotide-binding</keyword>
<comment type="caution">
    <text evidence="14">The sequence shown here is derived from an EMBL/GenBank/DDBJ whole genome shotgun (WGS) entry which is preliminary data.</text>
</comment>
<dbReference type="PRINTS" id="PR00830">
    <property type="entry name" value="ENDOLAPTASE"/>
</dbReference>
<keyword evidence="1 7" id="KW-0645">Protease</keyword>
<evidence type="ECO:0000256" key="2">
    <source>
        <dbReference type="ARBA" id="ARBA00022741"/>
    </source>
</evidence>
<dbReference type="InterPro" id="IPR003959">
    <property type="entry name" value="ATPase_AAA_core"/>
</dbReference>
<dbReference type="InterPro" id="IPR014721">
    <property type="entry name" value="Ribsml_uS5_D2-typ_fold_subgr"/>
</dbReference>
<dbReference type="InterPro" id="IPR003593">
    <property type="entry name" value="AAA+_ATPase"/>
</dbReference>
<keyword evidence="7" id="KW-0963">Cytoplasm</keyword>
<dbReference type="SMART" id="SM00382">
    <property type="entry name" value="AAA"/>
    <property type="match status" value="1"/>
</dbReference>
<dbReference type="EC" id="3.4.21.53" evidence="7"/>
<dbReference type="Pfam" id="PF05362">
    <property type="entry name" value="Lon_C"/>
    <property type="match status" value="1"/>
</dbReference>
<evidence type="ECO:0000256" key="4">
    <source>
        <dbReference type="ARBA" id="ARBA00022825"/>
    </source>
</evidence>